<dbReference type="GO" id="GO:0005524">
    <property type="term" value="F:ATP binding"/>
    <property type="evidence" value="ECO:0007669"/>
    <property type="project" value="InterPro"/>
</dbReference>
<dbReference type="InterPro" id="IPR000719">
    <property type="entry name" value="Prot_kinase_dom"/>
</dbReference>
<dbReference type="Proteomes" id="UP001210925">
    <property type="component" value="Unassembled WGS sequence"/>
</dbReference>
<dbReference type="SUPFAM" id="SSF56112">
    <property type="entry name" value="Protein kinase-like (PK-like)"/>
    <property type="match status" value="1"/>
</dbReference>
<dbReference type="Gene3D" id="3.30.200.20">
    <property type="entry name" value="Phosphorylase Kinase, domain 1"/>
    <property type="match status" value="1"/>
</dbReference>
<organism evidence="2 3">
    <name type="scientific">Boothiomyces macroporosus</name>
    <dbReference type="NCBI Taxonomy" id="261099"/>
    <lineage>
        <taxon>Eukaryota</taxon>
        <taxon>Fungi</taxon>
        <taxon>Fungi incertae sedis</taxon>
        <taxon>Chytridiomycota</taxon>
        <taxon>Chytridiomycota incertae sedis</taxon>
        <taxon>Chytridiomycetes</taxon>
        <taxon>Rhizophydiales</taxon>
        <taxon>Terramycetaceae</taxon>
        <taxon>Boothiomyces</taxon>
    </lineage>
</organism>
<accession>A0AAD5YBA5</accession>
<keyword evidence="3" id="KW-1185">Reference proteome</keyword>
<dbReference type="AlphaFoldDB" id="A0AAD5YBA5"/>
<gene>
    <name evidence="2" type="ORF">HK103_002719</name>
</gene>
<dbReference type="InterPro" id="IPR011009">
    <property type="entry name" value="Kinase-like_dom_sf"/>
</dbReference>
<evidence type="ECO:0000313" key="3">
    <source>
        <dbReference type="Proteomes" id="UP001210925"/>
    </source>
</evidence>
<evidence type="ECO:0000313" key="2">
    <source>
        <dbReference type="EMBL" id="KAJ3262305.1"/>
    </source>
</evidence>
<dbReference type="PANTHER" id="PTHR24347">
    <property type="entry name" value="SERINE/THREONINE-PROTEIN KINASE"/>
    <property type="match status" value="1"/>
</dbReference>
<reference evidence="2" key="1">
    <citation type="submission" date="2020-05" db="EMBL/GenBank/DDBJ databases">
        <title>Phylogenomic resolution of chytrid fungi.</title>
        <authorList>
            <person name="Stajich J.E."/>
            <person name="Amses K."/>
            <person name="Simmons R."/>
            <person name="Seto K."/>
            <person name="Myers J."/>
            <person name="Bonds A."/>
            <person name="Quandt C.A."/>
            <person name="Barry K."/>
            <person name="Liu P."/>
            <person name="Grigoriev I."/>
            <person name="Longcore J.E."/>
            <person name="James T.Y."/>
        </authorList>
    </citation>
    <scope>NUCLEOTIDE SEQUENCE</scope>
    <source>
        <strain evidence="2">PLAUS21</strain>
    </source>
</reference>
<dbReference type="Pfam" id="PF00069">
    <property type="entry name" value="Pkinase"/>
    <property type="match status" value="1"/>
</dbReference>
<evidence type="ECO:0000259" key="1">
    <source>
        <dbReference type="PROSITE" id="PS50011"/>
    </source>
</evidence>
<dbReference type="EMBL" id="JADGKB010000002">
    <property type="protein sequence ID" value="KAJ3262305.1"/>
    <property type="molecule type" value="Genomic_DNA"/>
</dbReference>
<name>A0AAD5YBA5_9FUNG</name>
<protein>
    <recommendedName>
        <fullName evidence="1">Protein kinase domain-containing protein</fullName>
    </recommendedName>
</protein>
<comment type="caution">
    <text evidence="2">The sequence shown here is derived from an EMBL/GenBank/DDBJ whole genome shotgun (WGS) entry which is preliminary data.</text>
</comment>
<dbReference type="GO" id="GO:0004672">
    <property type="term" value="F:protein kinase activity"/>
    <property type="evidence" value="ECO:0007669"/>
    <property type="project" value="InterPro"/>
</dbReference>
<sequence>MLHLSQHRGAFGVVNLVEHKASKQLYACKTLKKKLGATSFYEQQEREVGIMKSVQHENILQLLEVYENPQKIALVMELYVLLIQM</sequence>
<feature type="domain" description="Protein kinase" evidence="1">
    <location>
        <begin position="1"/>
        <end position="85"/>
    </location>
</feature>
<dbReference type="PROSITE" id="PS50011">
    <property type="entry name" value="PROTEIN_KINASE_DOM"/>
    <property type="match status" value="1"/>
</dbReference>
<proteinExistence type="predicted"/>